<keyword evidence="1" id="KW-0472">Membrane</keyword>
<gene>
    <name evidence="2" type="ORF">P691DRAFT_681603</name>
</gene>
<protein>
    <submittedName>
        <fullName evidence="2">Uncharacterized protein</fullName>
    </submittedName>
</protein>
<dbReference type="EMBL" id="MU151645">
    <property type="protein sequence ID" value="KAF9442378.1"/>
    <property type="molecule type" value="Genomic_DNA"/>
</dbReference>
<dbReference type="AlphaFoldDB" id="A0A9P5X0R7"/>
<comment type="caution">
    <text evidence="2">The sequence shown here is derived from an EMBL/GenBank/DDBJ whole genome shotgun (WGS) entry which is preliminary data.</text>
</comment>
<proteinExistence type="predicted"/>
<dbReference type="Proteomes" id="UP000807342">
    <property type="component" value="Unassembled WGS sequence"/>
</dbReference>
<feature type="transmembrane region" description="Helical" evidence="1">
    <location>
        <begin position="63"/>
        <end position="87"/>
    </location>
</feature>
<keyword evidence="1" id="KW-0812">Transmembrane</keyword>
<reference evidence="2" key="1">
    <citation type="submission" date="2020-11" db="EMBL/GenBank/DDBJ databases">
        <authorList>
            <consortium name="DOE Joint Genome Institute"/>
            <person name="Ahrendt S."/>
            <person name="Riley R."/>
            <person name="Andreopoulos W."/>
            <person name="Labutti K."/>
            <person name="Pangilinan J."/>
            <person name="Ruiz-Duenas F.J."/>
            <person name="Barrasa J.M."/>
            <person name="Sanchez-Garcia M."/>
            <person name="Camarero S."/>
            <person name="Miyauchi S."/>
            <person name="Serrano A."/>
            <person name="Linde D."/>
            <person name="Babiker R."/>
            <person name="Drula E."/>
            <person name="Ayuso-Fernandez I."/>
            <person name="Pacheco R."/>
            <person name="Padilla G."/>
            <person name="Ferreira P."/>
            <person name="Barriuso J."/>
            <person name="Kellner H."/>
            <person name="Castanera R."/>
            <person name="Alfaro M."/>
            <person name="Ramirez L."/>
            <person name="Pisabarro A.G."/>
            <person name="Kuo A."/>
            <person name="Tritt A."/>
            <person name="Lipzen A."/>
            <person name="He G."/>
            <person name="Yan M."/>
            <person name="Ng V."/>
            <person name="Cullen D."/>
            <person name="Martin F."/>
            <person name="Rosso M.-N."/>
            <person name="Henrissat B."/>
            <person name="Hibbett D."/>
            <person name="Martinez A.T."/>
            <person name="Grigoriev I.V."/>
        </authorList>
    </citation>
    <scope>NUCLEOTIDE SEQUENCE</scope>
    <source>
        <strain evidence="2">MF-IS2</strain>
    </source>
</reference>
<dbReference type="OrthoDB" id="3055619at2759"/>
<sequence>TVVFAVVGTIETLWWLTHGSCLLYDDAQNSWRGRALMFAVAWLCTIVHPVVRPSTTTSYNIFVVYLLLLGARILELGGFLYGCGVYGDPLPSR</sequence>
<accession>A0A9P5X0R7</accession>
<keyword evidence="1" id="KW-1133">Transmembrane helix</keyword>
<evidence type="ECO:0000313" key="3">
    <source>
        <dbReference type="Proteomes" id="UP000807342"/>
    </source>
</evidence>
<feature type="transmembrane region" description="Helical" evidence="1">
    <location>
        <begin position="33"/>
        <end position="51"/>
    </location>
</feature>
<evidence type="ECO:0000256" key="1">
    <source>
        <dbReference type="SAM" id="Phobius"/>
    </source>
</evidence>
<name>A0A9P5X0R7_9AGAR</name>
<evidence type="ECO:0000313" key="2">
    <source>
        <dbReference type="EMBL" id="KAF9442378.1"/>
    </source>
</evidence>
<feature type="non-terminal residue" evidence="2">
    <location>
        <position position="1"/>
    </location>
</feature>
<keyword evidence="3" id="KW-1185">Reference proteome</keyword>
<organism evidence="2 3">
    <name type="scientific">Macrolepiota fuliginosa MF-IS2</name>
    <dbReference type="NCBI Taxonomy" id="1400762"/>
    <lineage>
        <taxon>Eukaryota</taxon>
        <taxon>Fungi</taxon>
        <taxon>Dikarya</taxon>
        <taxon>Basidiomycota</taxon>
        <taxon>Agaricomycotina</taxon>
        <taxon>Agaricomycetes</taxon>
        <taxon>Agaricomycetidae</taxon>
        <taxon>Agaricales</taxon>
        <taxon>Agaricineae</taxon>
        <taxon>Agaricaceae</taxon>
        <taxon>Macrolepiota</taxon>
    </lineage>
</organism>